<dbReference type="Gene3D" id="3.40.50.1110">
    <property type="entry name" value="SGNH hydrolase"/>
    <property type="match status" value="1"/>
</dbReference>
<sequence>MKIVVVGSSHVRRLGTFIYNRPALHNFNLMNCEVKCLGIGGGKVSNSDHVQTILSFIEKNRPEHVIVHIGGNDLDILGASEDTTEELGLRLILLSQTLTTRFEIKSVTICQLLPRESTRVIASNVYNDLVIKTNRFLKAQIKDQPHCRYWKITGVKNSDRNNYVDGVHFNYDVGMPKYFRNIRGNRFIRNAIQRTKRSNRKRKSTQRLGEVIENLGSSDLGLGVSIDNSVPSSSNPNINSGQLSADNPPVQSNPIDPNTYNDDQILRILTVATPIITQTVVTILKSTGVIQGRNVNSPDPTLIPTHQGVNSICPPRQDTTTCNTTEMTTPSQSHSTNIY</sequence>
<keyword evidence="3" id="KW-1185">Reference proteome</keyword>
<dbReference type="Proteomes" id="UP000596742">
    <property type="component" value="Unassembled WGS sequence"/>
</dbReference>
<dbReference type="InterPro" id="IPR036514">
    <property type="entry name" value="SGNH_hydro_sf"/>
</dbReference>
<feature type="compositionally biased region" description="Low complexity" evidence="1">
    <location>
        <begin position="226"/>
        <end position="240"/>
    </location>
</feature>
<evidence type="ECO:0000313" key="2">
    <source>
        <dbReference type="EMBL" id="VDI82127.1"/>
    </source>
</evidence>
<gene>
    <name evidence="2" type="ORF">MGAL_10B018318</name>
</gene>
<dbReference type="CDD" id="cd00229">
    <property type="entry name" value="SGNH_hydrolase"/>
    <property type="match status" value="1"/>
</dbReference>
<dbReference type="OrthoDB" id="6054137at2759"/>
<name>A0A8B6HPL0_MYTGA</name>
<evidence type="ECO:0000313" key="3">
    <source>
        <dbReference type="Proteomes" id="UP000596742"/>
    </source>
</evidence>
<proteinExistence type="predicted"/>
<organism evidence="2 3">
    <name type="scientific">Mytilus galloprovincialis</name>
    <name type="common">Mediterranean mussel</name>
    <dbReference type="NCBI Taxonomy" id="29158"/>
    <lineage>
        <taxon>Eukaryota</taxon>
        <taxon>Metazoa</taxon>
        <taxon>Spiralia</taxon>
        <taxon>Lophotrochozoa</taxon>
        <taxon>Mollusca</taxon>
        <taxon>Bivalvia</taxon>
        <taxon>Autobranchia</taxon>
        <taxon>Pteriomorphia</taxon>
        <taxon>Mytilida</taxon>
        <taxon>Mytiloidea</taxon>
        <taxon>Mytilidae</taxon>
        <taxon>Mytilinae</taxon>
        <taxon>Mytilus</taxon>
    </lineage>
</organism>
<accession>A0A8B6HPL0</accession>
<comment type="caution">
    <text evidence="2">The sequence shown here is derived from an EMBL/GenBank/DDBJ whole genome shotgun (WGS) entry which is preliminary data.</text>
</comment>
<evidence type="ECO:0000256" key="1">
    <source>
        <dbReference type="SAM" id="MobiDB-lite"/>
    </source>
</evidence>
<feature type="region of interest" description="Disordered" evidence="1">
    <location>
        <begin position="226"/>
        <end position="252"/>
    </location>
</feature>
<dbReference type="EMBL" id="UYJE01010328">
    <property type="protein sequence ID" value="VDI82127.1"/>
    <property type="molecule type" value="Genomic_DNA"/>
</dbReference>
<reference evidence="2" key="1">
    <citation type="submission" date="2018-11" db="EMBL/GenBank/DDBJ databases">
        <authorList>
            <person name="Alioto T."/>
            <person name="Alioto T."/>
        </authorList>
    </citation>
    <scope>NUCLEOTIDE SEQUENCE</scope>
</reference>
<dbReference type="SUPFAM" id="SSF52266">
    <property type="entry name" value="SGNH hydrolase"/>
    <property type="match status" value="1"/>
</dbReference>
<feature type="compositionally biased region" description="Polar residues" evidence="1">
    <location>
        <begin position="241"/>
        <end position="252"/>
    </location>
</feature>
<protein>
    <submittedName>
        <fullName evidence="2">Uncharacterized protein</fullName>
    </submittedName>
</protein>
<dbReference type="AlphaFoldDB" id="A0A8B6HPL0"/>